<dbReference type="InterPro" id="IPR036866">
    <property type="entry name" value="RibonucZ/Hydroxyglut_hydro"/>
</dbReference>
<evidence type="ECO:0000313" key="2">
    <source>
        <dbReference type="EMBL" id="WXB05709.1"/>
    </source>
</evidence>
<dbReference type="PANTHER" id="PTHR43717:SF1">
    <property type="entry name" value="ANAEROBIC NITRIC OXIDE REDUCTASE FLAVORUBREDOXIN"/>
    <property type="match status" value="1"/>
</dbReference>
<sequence length="244" mass="26475">MITNEQSRTRIDEVQAGIYRISTPVIAAEGGFSFNQYLIVDDDPVLFHTGPRGMFGLTAEAIGKVLPVEKLRYVGFSHYENDECGALNAFLAKAPHAQPLCGTINAMINTDAFDRPPRALGDGESLGVGRRTLVWFDAPHLPHAWECGYLFEKESSTLFCGDLFTQGGSEHPPVTTGDILESSEAMRKGLDYYAHTPKGGALLDKLLACRPALLACMHGSAYRGDGAALLLALKERLRPVIVPA</sequence>
<proteinExistence type="predicted"/>
<dbReference type="Gene3D" id="3.60.15.10">
    <property type="entry name" value="Ribonuclease Z/Hydroxyacylglutathione hydrolase-like"/>
    <property type="match status" value="1"/>
</dbReference>
<feature type="domain" description="ODP" evidence="1">
    <location>
        <begin position="33"/>
        <end position="168"/>
    </location>
</feature>
<evidence type="ECO:0000313" key="3">
    <source>
        <dbReference type="Proteomes" id="UP001374803"/>
    </source>
</evidence>
<dbReference type="Pfam" id="PF19583">
    <property type="entry name" value="ODP"/>
    <property type="match status" value="1"/>
</dbReference>
<keyword evidence="3" id="KW-1185">Reference proteome</keyword>
<name>A0ABZ2L424_9BACT</name>
<dbReference type="PANTHER" id="PTHR43717">
    <property type="entry name" value="ANAEROBIC NITRIC OXIDE REDUCTASE FLAVORUBREDOXIN"/>
    <property type="match status" value="1"/>
</dbReference>
<dbReference type="SUPFAM" id="SSF56281">
    <property type="entry name" value="Metallo-hydrolase/oxidoreductase"/>
    <property type="match status" value="1"/>
</dbReference>
<protein>
    <submittedName>
        <fullName evidence="2">MBL fold metallo-hydrolase</fullName>
    </submittedName>
</protein>
<reference evidence="2" key="1">
    <citation type="submission" date="2021-12" db="EMBL/GenBank/DDBJ databases">
        <title>Discovery of the Pendulisporaceae a myxobacterial family with distinct sporulation behavior and unique specialized metabolism.</title>
        <authorList>
            <person name="Garcia R."/>
            <person name="Popoff A."/>
            <person name="Bader C.D."/>
            <person name="Loehr J."/>
            <person name="Walesch S."/>
            <person name="Walt C."/>
            <person name="Boldt J."/>
            <person name="Bunk B."/>
            <person name="Haeckl F.J.F.P.J."/>
            <person name="Gunesch A.P."/>
            <person name="Birkelbach J."/>
            <person name="Nuebel U."/>
            <person name="Pietschmann T."/>
            <person name="Bach T."/>
            <person name="Mueller R."/>
        </authorList>
    </citation>
    <scope>NUCLEOTIDE SEQUENCE</scope>
    <source>
        <strain evidence="2">MSr11367</strain>
    </source>
</reference>
<evidence type="ECO:0000259" key="1">
    <source>
        <dbReference type="Pfam" id="PF19583"/>
    </source>
</evidence>
<organism evidence="2 3">
    <name type="scientific">Pendulispora rubella</name>
    <dbReference type="NCBI Taxonomy" id="2741070"/>
    <lineage>
        <taxon>Bacteria</taxon>
        <taxon>Pseudomonadati</taxon>
        <taxon>Myxococcota</taxon>
        <taxon>Myxococcia</taxon>
        <taxon>Myxococcales</taxon>
        <taxon>Sorangiineae</taxon>
        <taxon>Pendulisporaceae</taxon>
        <taxon>Pendulispora</taxon>
    </lineage>
</organism>
<dbReference type="InterPro" id="IPR045761">
    <property type="entry name" value="ODP_dom"/>
</dbReference>
<accession>A0ABZ2L424</accession>
<gene>
    <name evidence="2" type="ORF">LVJ94_00325</name>
</gene>
<dbReference type="RefSeq" id="WP_394835355.1">
    <property type="nucleotide sequence ID" value="NZ_CP089929.1"/>
</dbReference>
<dbReference type="Proteomes" id="UP001374803">
    <property type="component" value="Chromosome"/>
</dbReference>
<dbReference type="EMBL" id="CP089983">
    <property type="protein sequence ID" value="WXB05709.1"/>
    <property type="molecule type" value="Genomic_DNA"/>
</dbReference>